<evidence type="ECO:0000313" key="9">
    <source>
        <dbReference type="Proteomes" id="UP000177309"/>
    </source>
</evidence>
<feature type="transmembrane region" description="Helical" evidence="6">
    <location>
        <begin position="128"/>
        <end position="152"/>
    </location>
</feature>
<evidence type="ECO:0000256" key="1">
    <source>
        <dbReference type="ARBA" id="ARBA00004141"/>
    </source>
</evidence>
<feature type="transmembrane region" description="Helical" evidence="6">
    <location>
        <begin position="7"/>
        <end position="33"/>
    </location>
</feature>
<dbReference type="InterPro" id="IPR051790">
    <property type="entry name" value="Cytochrome_c-biogenesis_DsbD"/>
</dbReference>
<dbReference type="EMBL" id="MEUI01000014">
    <property type="protein sequence ID" value="OGC34575.1"/>
    <property type="molecule type" value="Genomic_DNA"/>
</dbReference>
<evidence type="ECO:0000256" key="5">
    <source>
        <dbReference type="ARBA" id="ARBA00023136"/>
    </source>
</evidence>
<feature type="transmembrane region" description="Helical" evidence="6">
    <location>
        <begin position="53"/>
        <end position="75"/>
    </location>
</feature>
<feature type="transmembrane region" description="Helical" evidence="6">
    <location>
        <begin position="164"/>
        <end position="188"/>
    </location>
</feature>
<sequence length="237" mass="25945">MSQSINIVIAFVAGLLAFFSPCFLPLVPAYLIYITGLSFEDLDNVRSKTILHSISFILGFSIVFVFLGITASLFTTWLDAYRDILRILGGGLIVVLGLYLLGVIRFQFLDIERKVSLATKPAGYFGSFLVGIVFALGWSPCIGPILGGILILASQTETVGQGVLMLSAFCLGLGMPLFLFSLAVNYSLSLLKKIQQYLGIIHRVCGFFLVMVGLLLISNFFQTMVTWLIRLTGYKGS</sequence>
<organism evidence="8 9">
    <name type="scientific">candidate division WOR-1 bacterium RIFOXYC2_FULL_41_25</name>
    <dbReference type="NCBI Taxonomy" id="1802586"/>
    <lineage>
        <taxon>Bacteria</taxon>
        <taxon>Bacillati</taxon>
        <taxon>Saganbacteria</taxon>
    </lineage>
</organism>
<dbReference type="InterPro" id="IPR003834">
    <property type="entry name" value="Cyt_c_assmbl_TM_dom"/>
</dbReference>
<gene>
    <name evidence="8" type="ORF">A2462_04505</name>
</gene>
<comment type="caution">
    <text evidence="8">The sequence shown here is derived from an EMBL/GenBank/DDBJ whole genome shotgun (WGS) entry which is preliminary data.</text>
</comment>
<dbReference type="Proteomes" id="UP000177309">
    <property type="component" value="Unassembled WGS sequence"/>
</dbReference>
<evidence type="ECO:0000313" key="8">
    <source>
        <dbReference type="EMBL" id="OGC34575.1"/>
    </source>
</evidence>
<comment type="subcellular location">
    <subcellularLocation>
        <location evidence="1">Membrane</location>
        <topology evidence="1">Multi-pass membrane protein</topology>
    </subcellularLocation>
</comment>
<dbReference type="Pfam" id="PF02683">
    <property type="entry name" value="DsbD_TM"/>
    <property type="match status" value="1"/>
</dbReference>
<keyword evidence="3 6" id="KW-0812">Transmembrane</keyword>
<reference evidence="8 9" key="1">
    <citation type="journal article" date="2016" name="Nat. Commun.">
        <title>Thousands of microbial genomes shed light on interconnected biogeochemical processes in an aquifer system.</title>
        <authorList>
            <person name="Anantharaman K."/>
            <person name="Brown C.T."/>
            <person name="Hug L.A."/>
            <person name="Sharon I."/>
            <person name="Castelle C.J."/>
            <person name="Probst A.J."/>
            <person name="Thomas B.C."/>
            <person name="Singh A."/>
            <person name="Wilkins M.J."/>
            <person name="Karaoz U."/>
            <person name="Brodie E.L."/>
            <person name="Williams K.H."/>
            <person name="Hubbard S.S."/>
            <person name="Banfield J.F."/>
        </authorList>
    </citation>
    <scope>NUCLEOTIDE SEQUENCE [LARGE SCALE GENOMIC DNA]</scope>
</reference>
<protein>
    <recommendedName>
        <fullName evidence="7">Cytochrome C biogenesis protein transmembrane domain-containing protein</fullName>
    </recommendedName>
</protein>
<accession>A0A1F4TPE3</accession>
<evidence type="ECO:0000256" key="2">
    <source>
        <dbReference type="ARBA" id="ARBA00006143"/>
    </source>
</evidence>
<dbReference type="GO" id="GO:0016020">
    <property type="term" value="C:membrane"/>
    <property type="evidence" value="ECO:0007669"/>
    <property type="project" value="UniProtKB-SubCell"/>
</dbReference>
<proteinExistence type="inferred from homology"/>
<dbReference type="PANTHER" id="PTHR31272">
    <property type="entry name" value="CYTOCHROME C-TYPE BIOGENESIS PROTEIN HI_1454-RELATED"/>
    <property type="match status" value="1"/>
</dbReference>
<feature type="transmembrane region" description="Helical" evidence="6">
    <location>
        <begin position="200"/>
        <end position="221"/>
    </location>
</feature>
<evidence type="ECO:0000256" key="6">
    <source>
        <dbReference type="SAM" id="Phobius"/>
    </source>
</evidence>
<dbReference type="GO" id="GO:0017004">
    <property type="term" value="P:cytochrome complex assembly"/>
    <property type="evidence" value="ECO:0007669"/>
    <property type="project" value="InterPro"/>
</dbReference>
<feature type="domain" description="Cytochrome C biogenesis protein transmembrane" evidence="7">
    <location>
        <begin position="6"/>
        <end position="219"/>
    </location>
</feature>
<evidence type="ECO:0000256" key="4">
    <source>
        <dbReference type="ARBA" id="ARBA00022989"/>
    </source>
</evidence>
<dbReference type="AlphaFoldDB" id="A0A1F4TPE3"/>
<evidence type="ECO:0000259" key="7">
    <source>
        <dbReference type="Pfam" id="PF02683"/>
    </source>
</evidence>
<feature type="transmembrane region" description="Helical" evidence="6">
    <location>
        <begin position="87"/>
        <end position="108"/>
    </location>
</feature>
<comment type="similarity">
    <text evidence="2">Belongs to the DsbD family.</text>
</comment>
<name>A0A1F4TPE3_UNCSA</name>
<keyword evidence="5 6" id="KW-0472">Membrane</keyword>
<dbReference type="PANTHER" id="PTHR31272:SF4">
    <property type="entry name" value="CYTOCHROME C-TYPE BIOGENESIS PROTEIN HI_1454-RELATED"/>
    <property type="match status" value="1"/>
</dbReference>
<keyword evidence="4 6" id="KW-1133">Transmembrane helix</keyword>
<evidence type="ECO:0000256" key="3">
    <source>
        <dbReference type="ARBA" id="ARBA00022692"/>
    </source>
</evidence>